<dbReference type="Gene3D" id="3.40.50.1000">
    <property type="entry name" value="HAD superfamily/HAD-like"/>
    <property type="match status" value="2"/>
</dbReference>
<comment type="cofactor">
    <cofactor evidence="8">
        <name>Mg(2+)</name>
        <dbReference type="ChEBI" id="CHEBI:18420"/>
    </cofactor>
    <text evidence="8">Divalent metal ions. Mg(2+) is the most effective.</text>
</comment>
<comment type="function">
    <text evidence="5">Catalyzes the dephosphorylation of 2-6 carbon acid sugars in vitro.</text>
</comment>
<gene>
    <name evidence="9" type="ORF">EEL30_02170</name>
</gene>
<evidence type="ECO:0000313" key="9">
    <source>
        <dbReference type="EMBL" id="QDX91289.1"/>
    </source>
</evidence>
<feature type="binding site" evidence="8">
    <location>
        <position position="207"/>
    </location>
    <ligand>
        <name>Mg(2+)</name>
        <dbReference type="ChEBI" id="CHEBI:18420"/>
    </ligand>
</feature>
<dbReference type="GO" id="GO:0016791">
    <property type="term" value="F:phosphatase activity"/>
    <property type="evidence" value="ECO:0007669"/>
    <property type="project" value="TreeGrafter"/>
</dbReference>
<dbReference type="PIRSF" id="PIRSF000915">
    <property type="entry name" value="PGP-type_phosphatase"/>
    <property type="match status" value="1"/>
</dbReference>
<evidence type="ECO:0000256" key="2">
    <source>
        <dbReference type="ARBA" id="ARBA00022723"/>
    </source>
</evidence>
<evidence type="ECO:0000256" key="7">
    <source>
        <dbReference type="PIRSR" id="PIRSR000915-2"/>
    </source>
</evidence>
<feature type="binding site" evidence="8">
    <location>
        <position position="12"/>
    </location>
    <ligand>
        <name>Mg(2+)</name>
        <dbReference type="ChEBI" id="CHEBI:18420"/>
    </ligand>
</feature>
<dbReference type="PANTHER" id="PTHR19288">
    <property type="entry name" value="4-NITROPHENYLPHOSPHATASE-RELATED"/>
    <property type="match status" value="1"/>
</dbReference>
<dbReference type="Proteomes" id="UP000319432">
    <property type="component" value="Chromosome"/>
</dbReference>
<feature type="active site" description="Nucleophile" evidence="6">
    <location>
        <position position="10"/>
    </location>
</feature>
<dbReference type="NCBIfam" id="TIGR01457">
    <property type="entry name" value="HAD-SF-IIA-hyp2"/>
    <property type="match status" value="1"/>
</dbReference>
<dbReference type="SUPFAM" id="SSF56784">
    <property type="entry name" value="HAD-like"/>
    <property type="match status" value="1"/>
</dbReference>
<keyword evidence="4 5" id="KW-0460">Magnesium</keyword>
<accession>A0A518V2U0</accession>
<evidence type="ECO:0000256" key="1">
    <source>
        <dbReference type="ARBA" id="ARBA00006696"/>
    </source>
</evidence>
<organism evidence="9 10">
    <name type="scientific">Brevibacillus laterosporus</name>
    <name type="common">Bacillus laterosporus</name>
    <dbReference type="NCBI Taxonomy" id="1465"/>
    <lineage>
        <taxon>Bacteria</taxon>
        <taxon>Bacillati</taxon>
        <taxon>Bacillota</taxon>
        <taxon>Bacilli</taxon>
        <taxon>Bacillales</taxon>
        <taxon>Paenibacillaceae</taxon>
        <taxon>Brevibacillus</taxon>
    </lineage>
</organism>
<evidence type="ECO:0000313" key="10">
    <source>
        <dbReference type="Proteomes" id="UP000319432"/>
    </source>
</evidence>
<dbReference type="SFLD" id="SFLDS00003">
    <property type="entry name" value="Haloacid_Dehalogenase"/>
    <property type="match status" value="1"/>
</dbReference>
<dbReference type="OrthoDB" id="9810449at2"/>
<keyword evidence="10" id="KW-1185">Reference proteome</keyword>
<dbReference type="GO" id="GO:0005737">
    <property type="term" value="C:cytoplasm"/>
    <property type="evidence" value="ECO:0007669"/>
    <property type="project" value="TreeGrafter"/>
</dbReference>
<dbReference type="EC" id="3.1.3.-" evidence="5"/>
<comment type="similarity">
    <text evidence="1 5">Belongs to the HAD-like hydrolase superfamily. NagD family.</text>
</comment>
<dbReference type="NCBIfam" id="TIGR01460">
    <property type="entry name" value="HAD-SF-IIA"/>
    <property type="match status" value="1"/>
</dbReference>
<keyword evidence="3 9" id="KW-0378">Hydrolase</keyword>
<dbReference type="Pfam" id="PF13242">
    <property type="entry name" value="Hydrolase_like"/>
    <property type="match status" value="1"/>
</dbReference>
<dbReference type="AlphaFoldDB" id="A0A518V2U0"/>
<reference evidence="9 10" key="1">
    <citation type="submission" date="2018-11" db="EMBL/GenBank/DDBJ databases">
        <title>Phylogenetic determinants of toxin gene distribution in genomes of Brevibacillus laterosporus.</title>
        <authorList>
            <person name="Glare T.R."/>
            <person name="Durrant A."/>
            <person name="Berry C."/>
            <person name="Palma L."/>
            <person name="Ormskirk M."/>
            <person name="Cox M.O."/>
        </authorList>
    </citation>
    <scope>NUCLEOTIDE SEQUENCE [LARGE SCALE GENOMIC DNA]</scope>
    <source>
        <strain evidence="9 10">1821L</strain>
    </source>
</reference>
<evidence type="ECO:0000256" key="4">
    <source>
        <dbReference type="ARBA" id="ARBA00022842"/>
    </source>
</evidence>
<evidence type="ECO:0000256" key="8">
    <source>
        <dbReference type="PIRSR" id="PIRSR000915-3"/>
    </source>
</evidence>
<evidence type="ECO:0000256" key="6">
    <source>
        <dbReference type="PIRSR" id="PIRSR000915-1"/>
    </source>
</evidence>
<sequence length="261" mass="28522">MKTYKGYLLDLDGTIYHGNRVIPEAVTFIDYLQETKTPYLYVTNNSSTTAEKVAERLSNMGLPTTADQVYTTSMATAKYLSEQKVQQKTYFALGEEGLFKAMEEAGYSFTEENPSYVIIGIDRTLTYEKVATAMRAIRNGATFIATNADPALPTEHGLMPGNGALVAAVATASAQRPIIIGKPEPIIIQYALEKLGTKPEETIIVGDNLHTDIQAGINSGIDTLLVLSGYSTLEDADKHDGPPTYVEQSLLTWMDKIRPAL</sequence>
<dbReference type="PANTHER" id="PTHR19288:SF46">
    <property type="entry name" value="HALOACID DEHALOGENASE-LIKE HYDROLASE DOMAIN-CONTAINING PROTEIN 2"/>
    <property type="match status" value="1"/>
</dbReference>
<dbReference type="NCBIfam" id="TIGR01549">
    <property type="entry name" value="HAD-SF-IA-v1"/>
    <property type="match status" value="1"/>
</dbReference>
<feature type="active site" description="Proton donor" evidence="6">
    <location>
        <position position="12"/>
    </location>
</feature>
<keyword evidence="2 5" id="KW-0479">Metal-binding</keyword>
<feature type="binding site" evidence="7">
    <location>
        <position position="182"/>
    </location>
    <ligand>
        <name>substrate</name>
    </ligand>
</feature>
<dbReference type="CDD" id="cd07530">
    <property type="entry name" value="HAD_Pase_UmpH-like"/>
    <property type="match status" value="1"/>
</dbReference>
<evidence type="ECO:0000256" key="3">
    <source>
        <dbReference type="ARBA" id="ARBA00022801"/>
    </source>
</evidence>
<dbReference type="InterPro" id="IPR006354">
    <property type="entry name" value="HAD-SF_hydro_IIA_hyp1"/>
</dbReference>
<dbReference type="FunFam" id="3.40.50.1000:FF:000053">
    <property type="entry name" value="TIGR01457 family HAD hydrolase"/>
    <property type="match status" value="1"/>
</dbReference>
<evidence type="ECO:0000256" key="5">
    <source>
        <dbReference type="PIRNR" id="PIRNR000915"/>
    </source>
</evidence>
<dbReference type="InterPro" id="IPR006357">
    <property type="entry name" value="HAD-SF_hydro_IIA"/>
</dbReference>
<dbReference type="InterPro" id="IPR006439">
    <property type="entry name" value="HAD-SF_hydro_IA"/>
</dbReference>
<protein>
    <recommendedName>
        <fullName evidence="5">Acid sugar phosphatase</fullName>
        <ecNumber evidence="5">3.1.3.-</ecNumber>
    </recommendedName>
</protein>
<dbReference type="SFLD" id="SFLDG01129">
    <property type="entry name" value="C1.5:_HAD__Beta-PGM__Phosphata"/>
    <property type="match status" value="1"/>
</dbReference>
<dbReference type="GO" id="GO:0046872">
    <property type="term" value="F:metal ion binding"/>
    <property type="evidence" value="ECO:0007669"/>
    <property type="project" value="UniProtKB-KW"/>
</dbReference>
<dbReference type="InterPro" id="IPR036412">
    <property type="entry name" value="HAD-like_sf"/>
</dbReference>
<dbReference type="SFLD" id="SFLDG01139">
    <property type="entry name" value="C2.A:_Pyridoxal_Phosphate_Phos"/>
    <property type="match status" value="1"/>
</dbReference>
<name>A0A518V2U0_BRELA</name>
<proteinExistence type="inferred from homology"/>
<feature type="binding site" evidence="8">
    <location>
        <position position="10"/>
    </location>
    <ligand>
        <name>Mg(2+)</name>
        <dbReference type="ChEBI" id="CHEBI:18420"/>
    </ligand>
</feature>
<dbReference type="InterPro" id="IPR023214">
    <property type="entry name" value="HAD_sf"/>
</dbReference>
<dbReference type="EMBL" id="CP033464">
    <property type="protein sequence ID" value="QDX91289.1"/>
    <property type="molecule type" value="Genomic_DNA"/>
</dbReference>
<dbReference type="Pfam" id="PF13344">
    <property type="entry name" value="Hydrolase_6"/>
    <property type="match status" value="1"/>
</dbReference>